<dbReference type="EMBL" id="MU129005">
    <property type="protein sequence ID" value="KAF9511107.1"/>
    <property type="molecule type" value="Genomic_DNA"/>
</dbReference>
<keyword evidence="1" id="KW-1133">Transmembrane helix</keyword>
<name>A0A9P6ASH8_9AGAM</name>
<feature type="transmembrane region" description="Helical" evidence="1">
    <location>
        <begin position="92"/>
        <end position="116"/>
    </location>
</feature>
<dbReference type="PANTHER" id="PTHR40465">
    <property type="entry name" value="CHROMOSOME 1, WHOLE GENOME SHOTGUN SEQUENCE"/>
    <property type="match status" value="1"/>
</dbReference>
<keyword evidence="3" id="KW-1185">Reference proteome</keyword>
<feature type="transmembrane region" description="Helical" evidence="1">
    <location>
        <begin position="21"/>
        <end position="42"/>
    </location>
</feature>
<organism evidence="2 3">
    <name type="scientific">Hydnum rufescens UP504</name>
    <dbReference type="NCBI Taxonomy" id="1448309"/>
    <lineage>
        <taxon>Eukaryota</taxon>
        <taxon>Fungi</taxon>
        <taxon>Dikarya</taxon>
        <taxon>Basidiomycota</taxon>
        <taxon>Agaricomycotina</taxon>
        <taxon>Agaricomycetes</taxon>
        <taxon>Cantharellales</taxon>
        <taxon>Hydnaceae</taxon>
        <taxon>Hydnum</taxon>
    </lineage>
</organism>
<dbReference type="Proteomes" id="UP000886523">
    <property type="component" value="Unassembled WGS sequence"/>
</dbReference>
<evidence type="ECO:0000256" key="1">
    <source>
        <dbReference type="SAM" id="Phobius"/>
    </source>
</evidence>
<proteinExistence type="predicted"/>
<gene>
    <name evidence="2" type="ORF">BS47DRAFT_1202719</name>
</gene>
<sequence length="218" mass="24765">MTIQTSTYYRSFPTDGRLVKLAVCFSWILGAFQLACITRSLYWWMVTNSNNPVALGQVPWEFTVYQINAVCASVTVQTFFSHRVYYLSGNLYIGVLVQVLVLLQFGLGAAACVVVNMNLHSPELLKRCTWLIVTWLTSQAIADVVIAALFSRVSFLCWLPKMRTRLNARLATPSPLGLISYSIKKRLRQTAGDHRNAGLDRHIARGSRLQRWYPTMRK</sequence>
<comment type="caution">
    <text evidence="2">The sequence shown here is derived from an EMBL/GenBank/DDBJ whole genome shotgun (WGS) entry which is preliminary data.</text>
</comment>
<keyword evidence="1" id="KW-0472">Membrane</keyword>
<dbReference type="OrthoDB" id="2535105at2759"/>
<evidence type="ECO:0000313" key="2">
    <source>
        <dbReference type="EMBL" id="KAF9511107.1"/>
    </source>
</evidence>
<reference evidence="2" key="1">
    <citation type="journal article" date="2020" name="Nat. Commun.">
        <title>Large-scale genome sequencing of mycorrhizal fungi provides insights into the early evolution of symbiotic traits.</title>
        <authorList>
            <person name="Miyauchi S."/>
            <person name="Kiss E."/>
            <person name="Kuo A."/>
            <person name="Drula E."/>
            <person name="Kohler A."/>
            <person name="Sanchez-Garcia M."/>
            <person name="Morin E."/>
            <person name="Andreopoulos B."/>
            <person name="Barry K.W."/>
            <person name="Bonito G."/>
            <person name="Buee M."/>
            <person name="Carver A."/>
            <person name="Chen C."/>
            <person name="Cichocki N."/>
            <person name="Clum A."/>
            <person name="Culley D."/>
            <person name="Crous P.W."/>
            <person name="Fauchery L."/>
            <person name="Girlanda M."/>
            <person name="Hayes R.D."/>
            <person name="Keri Z."/>
            <person name="LaButti K."/>
            <person name="Lipzen A."/>
            <person name="Lombard V."/>
            <person name="Magnuson J."/>
            <person name="Maillard F."/>
            <person name="Murat C."/>
            <person name="Nolan M."/>
            <person name="Ohm R.A."/>
            <person name="Pangilinan J."/>
            <person name="Pereira M.F."/>
            <person name="Perotto S."/>
            <person name="Peter M."/>
            <person name="Pfister S."/>
            <person name="Riley R."/>
            <person name="Sitrit Y."/>
            <person name="Stielow J.B."/>
            <person name="Szollosi G."/>
            <person name="Zifcakova L."/>
            <person name="Stursova M."/>
            <person name="Spatafora J.W."/>
            <person name="Tedersoo L."/>
            <person name="Vaario L.M."/>
            <person name="Yamada A."/>
            <person name="Yan M."/>
            <person name="Wang P."/>
            <person name="Xu J."/>
            <person name="Bruns T."/>
            <person name="Baldrian P."/>
            <person name="Vilgalys R."/>
            <person name="Dunand C."/>
            <person name="Henrissat B."/>
            <person name="Grigoriev I.V."/>
            <person name="Hibbett D."/>
            <person name="Nagy L.G."/>
            <person name="Martin F.M."/>
        </authorList>
    </citation>
    <scope>NUCLEOTIDE SEQUENCE</scope>
    <source>
        <strain evidence="2">UP504</strain>
    </source>
</reference>
<dbReference type="PANTHER" id="PTHR40465:SF1">
    <property type="entry name" value="DUF6534 DOMAIN-CONTAINING PROTEIN"/>
    <property type="match status" value="1"/>
</dbReference>
<feature type="transmembrane region" description="Helical" evidence="1">
    <location>
        <begin position="136"/>
        <end position="159"/>
    </location>
</feature>
<keyword evidence="1" id="KW-0812">Transmembrane</keyword>
<accession>A0A9P6ASH8</accession>
<feature type="transmembrane region" description="Helical" evidence="1">
    <location>
        <begin position="62"/>
        <end position="80"/>
    </location>
</feature>
<evidence type="ECO:0000313" key="3">
    <source>
        <dbReference type="Proteomes" id="UP000886523"/>
    </source>
</evidence>
<dbReference type="AlphaFoldDB" id="A0A9P6ASH8"/>
<protein>
    <submittedName>
        <fullName evidence="2">Uncharacterized protein</fullName>
    </submittedName>
</protein>